<comment type="similarity">
    <text evidence="1">Belongs to the short-chain dehydrogenases/reductases (SDR) family.</text>
</comment>
<dbReference type="CDD" id="cd05233">
    <property type="entry name" value="SDR_c"/>
    <property type="match status" value="1"/>
</dbReference>
<proteinExistence type="inferred from homology"/>
<keyword evidence="4" id="KW-1185">Reference proteome</keyword>
<dbReference type="Gene3D" id="3.40.50.720">
    <property type="entry name" value="NAD(P)-binding Rossmann-like Domain"/>
    <property type="match status" value="1"/>
</dbReference>
<dbReference type="InterPro" id="IPR002347">
    <property type="entry name" value="SDR_fam"/>
</dbReference>
<name>A0A927CPI9_9BACL</name>
<dbReference type="GO" id="GO:0016491">
    <property type="term" value="F:oxidoreductase activity"/>
    <property type="evidence" value="ECO:0007669"/>
    <property type="project" value="UniProtKB-KW"/>
</dbReference>
<dbReference type="PRINTS" id="PR00081">
    <property type="entry name" value="GDHRDH"/>
</dbReference>
<dbReference type="EMBL" id="JACXIY010000014">
    <property type="protein sequence ID" value="MBD2869350.1"/>
    <property type="molecule type" value="Genomic_DNA"/>
</dbReference>
<gene>
    <name evidence="3" type="ORF">IDH41_12245</name>
</gene>
<accession>A0A927CPI9</accession>
<dbReference type="GO" id="GO:0008206">
    <property type="term" value="P:bile acid metabolic process"/>
    <property type="evidence" value="ECO:0007669"/>
    <property type="project" value="UniProtKB-ARBA"/>
</dbReference>
<evidence type="ECO:0000256" key="2">
    <source>
        <dbReference type="ARBA" id="ARBA00023002"/>
    </source>
</evidence>
<evidence type="ECO:0000313" key="3">
    <source>
        <dbReference type="EMBL" id="MBD2869350.1"/>
    </source>
</evidence>
<organism evidence="3 4">
    <name type="scientific">Paenibacillus arenilitoris</name>
    <dbReference type="NCBI Taxonomy" id="2772299"/>
    <lineage>
        <taxon>Bacteria</taxon>
        <taxon>Bacillati</taxon>
        <taxon>Bacillota</taxon>
        <taxon>Bacilli</taxon>
        <taxon>Bacillales</taxon>
        <taxon>Paenibacillaceae</taxon>
        <taxon>Paenibacillus</taxon>
    </lineage>
</organism>
<evidence type="ECO:0000256" key="1">
    <source>
        <dbReference type="ARBA" id="ARBA00006484"/>
    </source>
</evidence>
<comment type="caution">
    <text evidence="3">The sequence shown here is derived from an EMBL/GenBank/DDBJ whole genome shotgun (WGS) entry which is preliminary data.</text>
</comment>
<dbReference type="FunFam" id="3.40.50.720:FF:000084">
    <property type="entry name" value="Short-chain dehydrogenase reductase"/>
    <property type="match status" value="1"/>
</dbReference>
<keyword evidence="2" id="KW-0560">Oxidoreductase</keyword>
<evidence type="ECO:0000313" key="4">
    <source>
        <dbReference type="Proteomes" id="UP000632125"/>
    </source>
</evidence>
<reference evidence="3" key="1">
    <citation type="submission" date="2020-09" db="EMBL/GenBank/DDBJ databases">
        <title>A novel bacterium of genus Paenibacillus, isolated from South China Sea.</title>
        <authorList>
            <person name="Huang H."/>
            <person name="Mo K."/>
            <person name="Hu Y."/>
        </authorList>
    </citation>
    <scope>NUCLEOTIDE SEQUENCE</scope>
    <source>
        <strain evidence="3">IB182493</strain>
    </source>
</reference>
<dbReference type="SUPFAM" id="SSF51735">
    <property type="entry name" value="NAD(P)-binding Rossmann-fold domains"/>
    <property type="match status" value="1"/>
</dbReference>
<dbReference type="Proteomes" id="UP000632125">
    <property type="component" value="Unassembled WGS sequence"/>
</dbReference>
<sequence length="279" mass="29804">MKRRDSQMSVTKEKLQEAAGQLRVKDKIAVITGAGSGIGRAAALLLARQGAKVCLLDLNDNRTESVEKEIADLGGESIFVDTDISDPARVEQAIHTAASRYGRIDIVFANAGINGTVAPIEDLSPEDWDKTLTTNLKGTFLAVKYAIPHMKQEGGSIVITSSINGSRSFSGFGMSAYSSSKAGQVAFAKMAALELARYKIRVNVICPGAIQTNIDESTNRKPQVDKITIPVKYPEGSQPLEHGPGQPEQVANLVLFLASSESSHISGTEIYIDGAETLL</sequence>
<protein>
    <submittedName>
        <fullName evidence="3">SDR family oxidoreductase</fullName>
    </submittedName>
</protein>
<dbReference type="PANTHER" id="PTHR24321:SF8">
    <property type="entry name" value="ESTRADIOL 17-BETA-DEHYDROGENASE 8-RELATED"/>
    <property type="match status" value="1"/>
</dbReference>
<dbReference type="NCBIfam" id="NF004203">
    <property type="entry name" value="PRK05653.2-4"/>
    <property type="match status" value="1"/>
</dbReference>
<dbReference type="PRINTS" id="PR00080">
    <property type="entry name" value="SDRFAMILY"/>
</dbReference>
<dbReference type="InterPro" id="IPR036291">
    <property type="entry name" value="NAD(P)-bd_dom_sf"/>
</dbReference>
<dbReference type="Pfam" id="PF13561">
    <property type="entry name" value="adh_short_C2"/>
    <property type="match status" value="1"/>
</dbReference>
<dbReference type="AlphaFoldDB" id="A0A927CPI9"/>
<dbReference type="PANTHER" id="PTHR24321">
    <property type="entry name" value="DEHYDROGENASES, SHORT CHAIN"/>
    <property type="match status" value="1"/>
</dbReference>